<feature type="region of interest" description="Disordered" evidence="1">
    <location>
        <begin position="1"/>
        <end position="31"/>
    </location>
</feature>
<dbReference type="SMART" id="SM00315">
    <property type="entry name" value="RGS"/>
    <property type="match status" value="1"/>
</dbReference>
<sequence length="219" mass="24388">MAGREVGGQNGAGELPHGRGEGARQDSETAQHDGYVDGGFLAWLCAKCGKCVGAVNQKQNKSSRARQKFAVKQKDMSSGDGPPSPGTIARWQDSGSGVEDCLRSEGGRRMLRGFSQACGRGHIVDCWEHMEEYRQEPCRERRAEIAKEIIERFLSPRSDEAVEFEGRLRKPILEGRDGADPNLMENAMHWLKNELDKGVFQNFIQRSRQELLKYGGFSS</sequence>
<evidence type="ECO:0000256" key="1">
    <source>
        <dbReference type="SAM" id="MobiDB-lite"/>
    </source>
</evidence>
<feature type="compositionally biased region" description="Basic and acidic residues" evidence="1">
    <location>
        <begin position="16"/>
        <end position="31"/>
    </location>
</feature>
<dbReference type="InterPro" id="IPR044926">
    <property type="entry name" value="RGS_subdomain_2"/>
</dbReference>
<dbReference type="InterPro" id="IPR036305">
    <property type="entry name" value="RGS_sf"/>
</dbReference>
<feature type="compositionally biased region" description="Basic residues" evidence="1">
    <location>
        <begin position="62"/>
        <end position="71"/>
    </location>
</feature>
<feature type="compositionally biased region" description="Gly residues" evidence="1">
    <location>
        <begin position="1"/>
        <end position="11"/>
    </location>
</feature>
<name>A0A7R8W8S8_9CRUS</name>
<dbReference type="Pfam" id="PF00615">
    <property type="entry name" value="RGS"/>
    <property type="match status" value="1"/>
</dbReference>
<dbReference type="InterPro" id="IPR016137">
    <property type="entry name" value="RGS"/>
</dbReference>
<accession>A0A7R8W8S8</accession>
<organism evidence="2">
    <name type="scientific">Cyprideis torosa</name>
    <dbReference type="NCBI Taxonomy" id="163714"/>
    <lineage>
        <taxon>Eukaryota</taxon>
        <taxon>Metazoa</taxon>
        <taxon>Ecdysozoa</taxon>
        <taxon>Arthropoda</taxon>
        <taxon>Crustacea</taxon>
        <taxon>Oligostraca</taxon>
        <taxon>Ostracoda</taxon>
        <taxon>Podocopa</taxon>
        <taxon>Podocopida</taxon>
        <taxon>Cytherocopina</taxon>
        <taxon>Cytheroidea</taxon>
        <taxon>Cytherideidae</taxon>
        <taxon>Cyprideis</taxon>
    </lineage>
</organism>
<reference evidence="2" key="1">
    <citation type="submission" date="2020-11" db="EMBL/GenBank/DDBJ databases">
        <authorList>
            <person name="Tran Van P."/>
        </authorList>
    </citation>
    <scope>NUCLEOTIDE SEQUENCE</scope>
</reference>
<feature type="region of interest" description="Disordered" evidence="1">
    <location>
        <begin position="62"/>
        <end position="95"/>
    </location>
</feature>
<dbReference type="EMBL" id="OB661016">
    <property type="protein sequence ID" value="CAD7227051.1"/>
    <property type="molecule type" value="Genomic_DNA"/>
</dbReference>
<dbReference type="AlphaFoldDB" id="A0A7R8W8S8"/>
<proteinExistence type="predicted"/>
<evidence type="ECO:0000313" key="2">
    <source>
        <dbReference type="EMBL" id="CAD7227051.1"/>
    </source>
</evidence>
<dbReference type="Gene3D" id="1.10.167.10">
    <property type="entry name" value="Regulator of G-protein Signalling 4, domain 2"/>
    <property type="match status" value="1"/>
</dbReference>
<gene>
    <name evidence="2" type="ORF">CTOB1V02_LOCUS4962</name>
</gene>
<dbReference type="PROSITE" id="PS50132">
    <property type="entry name" value="RGS"/>
    <property type="match status" value="1"/>
</dbReference>
<dbReference type="SUPFAM" id="SSF48097">
    <property type="entry name" value="Regulator of G-protein signaling, RGS"/>
    <property type="match status" value="1"/>
</dbReference>
<protein>
    <submittedName>
        <fullName evidence="2">Uncharacterized protein</fullName>
    </submittedName>
</protein>